<dbReference type="EMBL" id="BMAO01008907">
    <property type="protein sequence ID" value="GFR27400.1"/>
    <property type="molecule type" value="Genomic_DNA"/>
</dbReference>
<dbReference type="GO" id="GO:0008270">
    <property type="term" value="F:zinc ion binding"/>
    <property type="evidence" value="ECO:0007669"/>
    <property type="project" value="InterPro"/>
</dbReference>
<dbReference type="PROSITE" id="PS00141">
    <property type="entry name" value="ASP_PROTEASE"/>
    <property type="match status" value="1"/>
</dbReference>
<feature type="domain" description="CCHC-type" evidence="2">
    <location>
        <begin position="343"/>
        <end position="359"/>
    </location>
</feature>
<sequence length="844" mass="95875">MAEAQTFELLKKKRKSFRTAVTKVVNELEAELSNSDLNVDRLSELPEQFDGEFEITEEYREKVLLWQFRAKKKINEYLKPRVTSPSFQTTLSHSQDEHFRNSDNIRIKVPKYYITRFYGDDASKWLTFWNSFETSVHNNESLNKVDKFNYLKAHLGGSALNTVEGFPISEKAYDEAVKLLKNRFANPEILIQAHMNKILSLQPLKNSNDLRSFRKFVDNCNVQLRSLNSLGVSSANYGKILCPMLLKLIPSDLLLDYNKLQQNGSGSDIQQLLLFLTQSWTAREQTYTMNKSSFELYDCRQETKSNFSRKHRSHKQQNQRSFHTACELLTAPVKENKDKTKLICIFCNSMTHNSNECENVINLSLEERKNILLRKGACFNCLKVAKHLSRNCRMNKTKCEICSGLHHKFFCFKQQKREIESLSTDLTNQNTGEVFLQTLTVYIENKNSKQLVRAILDTGSQKSYISEYAAKCIGLKSIGKETITHGLFGGHKITEVHDKYLINLCSYDGNYSFNMEVNGQKNICLGISRINDSRVLQKLATLNVFISDSSANNKLCLFEKHSDEIHSLLGSDIVGKLFTGEVKQLSEGLTAVNTHLGWTVMGKLSNESKFKSENSLLVHSLLTNGEKISDLWELDSLGIKDPSEKRSKLELQDLALKHFENTILRDDEGRYIVSIPWIEGSGKLEDHYSLAKGRLEKTVKTLKFTGRLFDYDQVMEKNKSSVHPTNSLLFSDANEGSRLPINIDPELSKHQAAATPSMQPCPSVSNGGARLEPRAETSSHQQAETSSMQPCSSVSDGEAGVELRVETLELPDDLTSDVELQQPTPQRSRYGRLLKLRKGLVDSS</sequence>
<keyword evidence="4" id="KW-1185">Reference proteome</keyword>
<feature type="domain" description="CCHC-type" evidence="2">
    <location>
        <begin position="377"/>
        <end position="394"/>
    </location>
</feature>
<dbReference type="OrthoDB" id="6433571at2759"/>
<dbReference type="Proteomes" id="UP000887116">
    <property type="component" value="Unassembled WGS sequence"/>
</dbReference>
<dbReference type="GO" id="GO:0003676">
    <property type="term" value="F:nucleic acid binding"/>
    <property type="evidence" value="ECO:0007669"/>
    <property type="project" value="InterPro"/>
</dbReference>
<name>A0A8X6LZ77_TRICU</name>
<dbReference type="SUPFAM" id="SSF50630">
    <property type="entry name" value="Acid proteases"/>
    <property type="match status" value="1"/>
</dbReference>
<dbReference type="PANTHER" id="PTHR47331">
    <property type="entry name" value="PHD-TYPE DOMAIN-CONTAINING PROTEIN"/>
    <property type="match status" value="1"/>
</dbReference>
<evidence type="ECO:0000313" key="3">
    <source>
        <dbReference type="EMBL" id="GFR27400.1"/>
    </source>
</evidence>
<dbReference type="AlphaFoldDB" id="A0A8X6LZ77"/>
<dbReference type="SMART" id="SM00343">
    <property type="entry name" value="ZnF_C2HC"/>
    <property type="match status" value="2"/>
</dbReference>
<protein>
    <submittedName>
        <fullName evidence="3">Integrase catalytic domain-containing protein</fullName>
    </submittedName>
</protein>
<dbReference type="InterPro" id="IPR001878">
    <property type="entry name" value="Znf_CCHC"/>
</dbReference>
<proteinExistence type="predicted"/>
<dbReference type="Pfam" id="PF03564">
    <property type="entry name" value="DUF1759"/>
    <property type="match status" value="1"/>
</dbReference>
<dbReference type="GO" id="GO:0004190">
    <property type="term" value="F:aspartic-type endopeptidase activity"/>
    <property type="evidence" value="ECO:0007669"/>
    <property type="project" value="InterPro"/>
</dbReference>
<feature type="region of interest" description="Disordered" evidence="1">
    <location>
        <begin position="750"/>
        <end position="831"/>
    </location>
</feature>
<dbReference type="PANTHER" id="PTHR47331:SF5">
    <property type="entry name" value="RIBONUCLEASE H"/>
    <property type="match status" value="1"/>
</dbReference>
<dbReference type="GO" id="GO:0006508">
    <property type="term" value="P:proteolysis"/>
    <property type="evidence" value="ECO:0007669"/>
    <property type="project" value="InterPro"/>
</dbReference>
<feature type="compositionally biased region" description="Polar residues" evidence="1">
    <location>
        <begin position="818"/>
        <end position="827"/>
    </location>
</feature>
<feature type="compositionally biased region" description="Polar residues" evidence="1">
    <location>
        <begin position="778"/>
        <end position="795"/>
    </location>
</feature>
<reference evidence="3" key="1">
    <citation type="submission" date="2020-07" db="EMBL/GenBank/DDBJ databases">
        <title>Multicomponent nature underlies the extraordinary mechanical properties of spider dragline silk.</title>
        <authorList>
            <person name="Kono N."/>
            <person name="Nakamura H."/>
            <person name="Mori M."/>
            <person name="Yoshida Y."/>
            <person name="Ohtoshi R."/>
            <person name="Malay A.D."/>
            <person name="Moran D.A.P."/>
            <person name="Tomita M."/>
            <person name="Numata K."/>
            <person name="Arakawa K."/>
        </authorList>
    </citation>
    <scope>NUCLEOTIDE SEQUENCE</scope>
</reference>
<organism evidence="3 4">
    <name type="scientific">Trichonephila clavata</name>
    <name type="common">Joro spider</name>
    <name type="synonym">Nephila clavata</name>
    <dbReference type="NCBI Taxonomy" id="2740835"/>
    <lineage>
        <taxon>Eukaryota</taxon>
        <taxon>Metazoa</taxon>
        <taxon>Ecdysozoa</taxon>
        <taxon>Arthropoda</taxon>
        <taxon>Chelicerata</taxon>
        <taxon>Arachnida</taxon>
        <taxon>Araneae</taxon>
        <taxon>Araneomorphae</taxon>
        <taxon>Entelegynae</taxon>
        <taxon>Araneoidea</taxon>
        <taxon>Nephilidae</taxon>
        <taxon>Trichonephila</taxon>
    </lineage>
</organism>
<feature type="compositionally biased region" description="Polar residues" evidence="1">
    <location>
        <begin position="754"/>
        <end position="766"/>
    </location>
</feature>
<evidence type="ECO:0000259" key="2">
    <source>
        <dbReference type="SMART" id="SM00343"/>
    </source>
</evidence>
<accession>A0A8X6LZ77</accession>
<dbReference type="InterPro" id="IPR021109">
    <property type="entry name" value="Peptidase_aspartic_dom_sf"/>
</dbReference>
<dbReference type="InterPro" id="IPR001969">
    <property type="entry name" value="Aspartic_peptidase_AS"/>
</dbReference>
<comment type="caution">
    <text evidence="3">The sequence shown here is derived from an EMBL/GenBank/DDBJ whole genome shotgun (WGS) entry which is preliminary data.</text>
</comment>
<evidence type="ECO:0000256" key="1">
    <source>
        <dbReference type="SAM" id="MobiDB-lite"/>
    </source>
</evidence>
<evidence type="ECO:0000313" key="4">
    <source>
        <dbReference type="Proteomes" id="UP000887116"/>
    </source>
</evidence>
<gene>
    <name evidence="3" type="primary">AVEN_62611_1</name>
    <name evidence="3" type="ORF">TNCT_558301</name>
</gene>
<dbReference type="InterPro" id="IPR005312">
    <property type="entry name" value="DUF1759"/>
</dbReference>